<proteinExistence type="predicted"/>
<keyword evidence="2" id="KW-1185">Reference proteome</keyword>
<accession>A0A9C6X9R7</accession>
<dbReference type="AlphaFoldDB" id="A0A9C6X9R7"/>
<evidence type="ECO:0000313" key="2">
    <source>
        <dbReference type="Proteomes" id="UP000504606"/>
    </source>
</evidence>
<name>A0A9C6X9R7_FRAOC</name>
<organism evidence="2 3">
    <name type="scientific">Frankliniella occidentalis</name>
    <name type="common">Western flower thrips</name>
    <name type="synonym">Euthrips occidentalis</name>
    <dbReference type="NCBI Taxonomy" id="133901"/>
    <lineage>
        <taxon>Eukaryota</taxon>
        <taxon>Metazoa</taxon>
        <taxon>Ecdysozoa</taxon>
        <taxon>Arthropoda</taxon>
        <taxon>Hexapoda</taxon>
        <taxon>Insecta</taxon>
        <taxon>Pterygota</taxon>
        <taxon>Neoptera</taxon>
        <taxon>Paraneoptera</taxon>
        <taxon>Thysanoptera</taxon>
        <taxon>Terebrantia</taxon>
        <taxon>Thripoidea</taxon>
        <taxon>Thripidae</taxon>
        <taxon>Frankliniella</taxon>
    </lineage>
</organism>
<reference evidence="3" key="1">
    <citation type="submission" date="2025-08" db="UniProtKB">
        <authorList>
            <consortium name="RefSeq"/>
        </authorList>
    </citation>
    <scope>IDENTIFICATION</scope>
    <source>
        <tissue evidence="3">Whole organism</tissue>
    </source>
</reference>
<dbReference type="KEGG" id="foc:127748622"/>
<dbReference type="GeneID" id="127748622"/>
<feature type="coiled-coil region" evidence="1">
    <location>
        <begin position="85"/>
        <end position="112"/>
    </location>
</feature>
<dbReference type="Proteomes" id="UP000504606">
    <property type="component" value="Unplaced"/>
</dbReference>
<gene>
    <name evidence="3" type="primary">LOC127748622</name>
</gene>
<keyword evidence="1" id="KW-0175">Coiled coil</keyword>
<dbReference type="RefSeq" id="XP_052131753.1">
    <property type="nucleotide sequence ID" value="XM_052275793.1"/>
</dbReference>
<protein>
    <submittedName>
        <fullName evidence="3">Uncharacterized protein LOC127748622</fullName>
    </submittedName>
</protein>
<sequence>MLLCWVYSWKVWCHKGVLDVVLQDLAPDPDDLVDNIYLIQMIESDGAPPCKRCKTADTGMQQLQRGADAGRQVVQQLRQVLPLAVEALQRQLDASAEQLRQMEEALQQQDVSQEQLQVAARLEDSLRVLTTECSVVAGRDGAACSRTPVQLGGVGDIVRAVLLQLQAEKVDDYLAPIRPAAYVGPPMTTIFSVNDDHLANGRLKVNEILRDVPRWRNIRCLKKLRGQGLRKLLPLLSSQLEELEFAMGEVQPPIVFEEVAKMGSLKRLRVACDDDAVGDYPDLPLQLEELVIGWPSEQQLRCVLRMPNLRSLRVTDYGGENVAFPPAQSGGLLWLGTAVSTEHKPTMLSLVRAHAASLKELEVFCTVTGKDYDAYYFPDLGRDLAACGLEHLQRLVLERLTSNRCKDVAGCLLQRQAIRGFLPRVDVVCKGCNASVL</sequence>
<evidence type="ECO:0000256" key="1">
    <source>
        <dbReference type="SAM" id="Coils"/>
    </source>
</evidence>
<evidence type="ECO:0000313" key="3">
    <source>
        <dbReference type="RefSeq" id="XP_052131753.1"/>
    </source>
</evidence>